<protein>
    <submittedName>
        <fullName evidence="1">Uncharacterized protein</fullName>
    </submittedName>
</protein>
<sequence length="173" mass="19683">MKSLSIEGLPSESATAEKKKVKTRISNNLNTIRHEIKEVISQSTKSDTKRACFITSIAKTLSQKGKIEITMKFLQRLALLRTWLKDLPAGTDEDAFWKFADEKLQKYAERYASKPGDYKRMLEGILKHDVQTYPRQDKEDDIESVIVPTDRIPQNQKVAMKLARGGVVTANEL</sequence>
<keyword evidence="2" id="KW-1185">Reference proteome</keyword>
<gene>
    <name evidence="1" type="ORF">M422DRAFT_262590</name>
</gene>
<dbReference type="EMBL" id="KN837191">
    <property type="protein sequence ID" value="KIJ35209.1"/>
    <property type="molecule type" value="Genomic_DNA"/>
</dbReference>
<organism evidence="1 2">
    <name type="scientific">Sphaerobolus stellatus (strain SS14)</name>
    <dbReference type="NCBI Taxonomy" id="990650"/>
    <lineage>
        <taxon>Eukaryota</taxon>
        <taxon>Fungi</taxon>
        <taxon>Dikarya</taxon>
        <taxon>Basidiomycota</taxon>
        <taxon>Agaricomycotina</taxon>
        <taxon>Agaricomycetes</taxon>
        <taxon>Phallomycetidae</taxon>
        <taxon>Geastrales</taxon>
        <taxon>Sphaerobolaceae</taxon>
        <taxon>Sphaerobolus</taxon>
    </lineage>
</organism>
<name>A0A0C9UK10_SPHS4</name>
<accession>A0A0C9UK10</accession>
<reference evidence="1 2" key="1">
    <citation type="submission" date="2014-06" db="EMBL/GenBank/DDBJ databases">
        <title>Evolutionary Origins and Diversification of the Mycorrhizal Mutualists.</title>
        <authorList>
            <consortium name="DOE Joint Genome Institute"/>
            <consortium name="Mycorrhizal Genomics Consortium"/>
            <person name="Kohler A."/>
            <person name="Kuo A."/>
            <person name="Nagy L.G."/>
            <person name="Floudas D."/>
            <person name="Copeland A."/>
            <person name="Barry K.W."/>
            <person name="Cichocki N."/>
            <person name="Veneault-Fourrey C."/>
            <person name="LaButti K."/>
            <person name="Lindquist E.A."/>
            <person name="Lipzen A."/>
            <person name="Lundell T."/>
            <person name="Morin E."/>
            <person name="Murat C."/>
            <person name="Riley R."/>
            <person name="Ohm R."/>
            <person name="Sun H."/>
            <person name="Tunlid A."/>
            <person name="Henrissat B."/>
            <person name="Grigoriev I.V."/>
            <person name="Hibbett D.S."/>
            <person name="Martin F."/>
        </authorList>
    </citation>
    <scope>NUCLEOTIDE SEQUENCE [LARGE SCALE GENOMIC DNA]</scope>
    <source>
        <strain evidence="1 2">SS14</strain>
    </source>
</reference>
<evidence type="ECO:0000313" key="2">
    <source>
        <dbReference type="Proteomes" id="UP000054279"/>
    </source>
</evidence>
<dbReference type="OrthoDB" id="3044110at2759"/>
<dbReference type="HOGENOM" id="CLU_1548584_0_0_1"/>
<evidence type="ECO:0000313" key="1">
    <source>
        <dbReference type="EMBL" id="KIJ35209.1"/>
    </source>
</evidence>
<dbReference type="AlphaFoldDB" id="A0A0C9UK10"/>
<proteinExistence type="predicted"/>
<dbReference type="Proteomes" id="UP000054279">
    <property type="component" value="Unassembled WGS sequence"/>
</dbReference>